<dbReference type="RefSeq" id="WP_090774616.1">
    <property type="nucleotide sequence ID" value="NZ_FMYM01000002.1"/>
</dbReference>
<name>A0A1G6GU70_9BACI</name>
<gene>
    <name evidence="1" type="ORF">SAMN05421737_10230</name>
</gene>
<dbReference type="Gene3D" id="1.25.40.10">
    <property type="entry name" value="Tetratricopeptide repeat domain"/>
    <property type="match status" value="1"/>
</dbReference>
<dbReference type="Proteomes" id="UP000242662">
    <property type="component" value="Unassembled WGS sequence"/>
</dbReference>
<protein>
    <submittedName>
        <fullName evidence="1">Uncharacterized protein</fullName>
    </submittedName>
</protein>
<evidence type="ECO:0000313" key="2">
    <source>
        <dbReference type="Proteomes" id="UP000242662"/>
    </source>
</evidence>
<keyword evidence="2" id="KW-1185">Reference proteome</keyword>
<dbReference type="Pfam" id="PF22871">
    <property type="entry name" value="AimR"/>
    <property type="match status" value="1"/>
</dbReference>
<reference evidence="2" key="1">
    <citation type="submission" date="2016-09" db="EMBL/GenBank/DDBJ databases">
        <authorList>
            <person name="Varghese N."/>
            <person name="Submissions S."/>
        </authorList>
    </citation>
    <scope>NUCLEOTIDE SEQUENCE [LARGE SCALE GENOMIC DNA]</scope>
    <source>
        <strain evidence="2">25nlg</strain>
    </source>
</reference>
<dbReference type="EMBL" id="FMYM01000002">
    <property type="protein sequence ID" value="SDB85580.1"/>
    <property type="molecule type" value="Genomic_DNA"/>
</dbReference>
<dbReference type="AlphaFoldDB" id="A0A1G6GU70"/>
<dbReference type="NCBIfam" id="NF038310">
    <property type="entry name" value="lysogeny_AimR"/>
    <property type="match status" value="1"/>
</dbReference>
<evidence type="ECO:0000313" key="1">
    <source>
        <dbReference type="EMBL" id="SDB85580.1"/>
    </source>
</evidence>
<organism evidence="1 2">
    <name type="scientific">Shouchella lonarensis</name>
    <dbReference type="NCBI Taxonomy" id="1464122"/>
    <lineage>
        <taxon>Bacteria</taxon>
        <taxon>Bacillati</taxon>
        <taxon>Bacillota</taxon>
        <taxon>Bacilli</taxon>
        <taxon>Bacillales</taxon>
        <taxon>Bacillaceae</taxon>
        <taxon>Shouchella</taxon>
    </lineage>
</organism>
<dbReference type="InterPro" id="IPR011990">
    <property type="entry name" value="TPR-like_helical_dom_sf"/>
</dbReference>
<proteinExistence type="predicted"/>
<sequence length="388" mass="44839">MSKYYTLVSEADAVHMIIVETEKRLKQLDLQWENKEWSGALMQQLAGEDYFTWSFEKVAYAVKKRAKSRTAEMMNEYVLSLKHLPHVKDSFEYAVLFQQTEVLQLLLERHQDNEDLKEWISVYRLLLQCLRGQLTHKEVVTEARHLDVGVKEPMLKLRLRLLAAHSYEQLWQFDEALFLLENSISSFHCLEPCYMKSVLASRALLSIGNSFLYGEGDIERAAVNYLGIVENESTPDTMKADVNHGLGLVMMCKKDSVMCAHYFQEAIFYAKETGKHAYRECLEHEYYPFARNILGEQFDLSGVVHEEQIHQHIVRGEYEKAIRMIEELEQARKSSIPLVWYKGMATGKKEFLWSALEQFEAGNGVFLASLIRRELENPCTDLGSGGGK</sequence>
<accession>A0A1G6GU70</accession>
<dbReference type="OrthoDB" id="2783260at2"/>
<dbReference type="InterPro" id="IPR047705">
    <property type="entry name" value="AimR-like"/>
</dbReference>